<reference evidence="3 4" key="1">
    <citation type="submission" date="2016-04" db="EMBL/GenBank/DDBJ databases">
        <title>First whole genome shotgun sequence of the bacterium Enteractinococcus sp. strain UASWS1574.</title>
        <authorList>
            <person name="Crovadore J."/>
            <person name="Chablais R."/>
            <person name="Lefort F."/>
        </authorList>
    </citation>
    <scope>NUCLEOTIDE SEQUENCE [LARGE SCALE GENOMIC DNA]</scope>
    <source>
        <strain evidence="3 4">UASWS1574</strain>
    </source>
</reference>
<dbReference type="SUPFAM" id="SSF103473">
    <property type="entry name" value="MFS general substrate transporter"/>
    <property type="match status" value="1"/>
</dbReference>
<accession>A0A1B7LY71</accession>
<gene>
    <name evidence="3" type="ORF">A6F49_12650</name>
</gene>
<dbReference type="AlphaFoldDB" id="A0A1B7LY71"/>
<proteinExistence type="predicted"/>
<feature type="compositionally biased region" description="Basic and acidic residues" evidence="1">
    <location>
        <begin position="124"/>
        <end position="140"/>
    </location>
</feature>
<feature type="transmembrane region" description="Helical" evidence="2">
    <location>
        <begin position="12"/>
        <end position="32"/>
    </location>
</feature>
<evidence type="ECO:0000256" key="1">
    <source>
        <dbReference type="SAM" id="MobiDB-lite"/>
    </source>
</evidence>
<evidence type="ECO:0000313" key="3">
    <source>
        <dbReference type="EMBL" id="OAV60228.1"/>
    </source>
</evidence>
<feature type="region of interest" description="Disordered" evidence="1">
    <location>
        <begin position="120"/>
        <end position="153"/>
    </location>
</feature>
<dbReference type="RefSeq" id="WP_043057431.1">
    <property type="nucleotide sequence ID" value="NZ_LXEY01000020.1"/>
</dbReference>
<keyword evidence="2" id="KW-0812">Transmembrane</keyword>
<protein>
    <submittedName>
        <fullName evidence="3">Uncharacterized protein</fullName>
    </submittedName>
</protein>
<feature type="transmembrane region" description="Helical" evidence="2">
    <location>
        <begin position="38"/>
        <end position="55"/>
    </location>
</feature>
<feature type="transmembrane region" description="Helical" evidence="2">
    <location>
        <begin position="62"/>
        <end position="82"/>
    </location>
</feature>
<dbReference type="OrthoDB" id="9847687at2"/>
<dbReference type="InterPro" id="IPR036259">
    <property type="entry name" value="MFS_trans_sf"/>
</dbReference>
<feature type="compositionally biased region" description="Polar residues" evidence="1">
    <location>
        <begin position="142"/>
        <end position="153"/>
    </location>
</feature>
<comment type="caution">
    <text evidence="3">The sequence shown here is derived from an EMBL/GenBank/DDBJ whole genome shotgun (WGS) entry which is preliminary data.</text>
</comment>
<organism evidence="3 4">
    <name type="scientific">Enteractinococcus helveticum</name>
    <dbReference type="NCBI Taxonomy" id="1837282"/>
    <lineage>
        <taxon>Bacteria</taxon>
        <taxon>Bacillati</taxon>
        <taxon>Actinomycetota</taxon>
        <taxon>Actinomycetes</taxon>
        <taxon>Micrococcales</taxon>
        <taxon>Micrococcaceae</taxon>
    </lineage>
</organism>
<keyword evidence="2" id="KW-1133">Transmembrane helix</keyword>
<feature type="transmembrane region" description="Helical" evidence="2">
    <location>
        <begin position="88"/>
        <end position="107"/>
    </location>
</feature>
<name>A0A1B7LY71_9MICC</name>
<dbReference type="EMBL" id="LXEY01000020">
    <property type="protein sequence ID" value="OAV60228.1"/>
    <property type="molecule type" value="Genomic_DNA"/>
</dbReference>
<dbReference type="Proteomes" id="UP000078292">
    <property type="component" value="Unassembled WGS sequence"/>
</dbReference>
<sequence>MHNIFDSGLSPTTLRAALVATISAICVMALGFAPIPQLWYFLAGGVLIMIVALVTGPKFTDVSVELPPALMTIVPALLAVVFRGTSLIWAIVPVLAFVVAAAAWMLVTNRYTETTVEQPVESEATDRVLEDELAPKREGKTAVTNDESSATAA</sequence>
<keyword evidence="4" id="KW-1185">Reference proteome</keyword>
<evidence type="ECO:0000313" key="4">
    <source>
        <dbReference type="Proteomes" id="UP000078292"/>
    </source>
</evidence>
<keyword evidence="2" id="KW-0472">Membrane</keyword>
<evidence type="ECO:0000256" key="2">
    <source>
        <dbReference type="SAM" id="Phobius"/>
    </source>
</evidence>